<protein>
    <submittedName>
        <fullName evidence="1">Uncharacterized protein</fullName>
    </submittedName>
</protein>
<dbReference type="EMBL" id="CM047740">
    <property type="protein sequence ID" value="KAJ0040992.1"/>
    <property type="molecule type" value="Genomic_DNA"/>
</dbReference>
<keyword evidence="2" id="KW-1185">Reference proteome</keyword>
<organism evidence="1 2">
    <name type="scientific">Pistacia integerrima</name>
    <dbReference type="NCBI Taxonomy" id="434235"/>
    <lineage>
        <taxon>Eukaryota</taxon>
        <taxon>Viridiplantae</taxon>
        <taxon>Streptophyta</taxon>
        <taxon>Embryophyta</taxon>
        <taxon>Tracheophyta</taxon>
        <taxon>Spermatophyta</taxon>
        <taxon>Magnoliopsida</taxon>
        <taxon>eudicotyledons</taxon>
        <taxon>Gunneridae</taxon>
        <taxon>Pentapetalae</taxon>
        <taxon>rosids</taxon>
        <taxon>malvids</taxon>
        <taxon>Sapindales</taxon>
        <taxon>Anacardiaceae</taxon>
        <taxon>Pistacia</taxon>
    </lineage>
</organism>
<sequence>MGSIDHQTPTKPHAVLIPYPAQGHVTPMMQLAKLLHSKGFHITYVNTEFNHKRLIRSRGSNALKGLPDFQFKTIPDGLPPSDRDATQDIPALCASIRKTCLTPFVELISKLNSSGEVPPVTTIVSDGVMTFGIKAAEILGLPVVTLWTASVCGMLGYLQYAELVKRGIVPFKGMLCSVSVFSLPLKPAFNLYSFSR</sequence>
<evidence type="ECO:0000313" key="2">
    <source>
        <dbReference type="Proteomes" id="UP001163603"/>
    </source>
</evidence>
<accession>A0ACC0YRF0</accession>
<reference evidence="2" key="1">
    <citation type="journal article" date="2023" name="G3 (Bethesda)">
        <title>Genome assembly and association tests identify interacting loci associated with vigor, precocity, and sex in interspecific pistachio rootstocks.</title>
        <authorList>
            <person name="Palmer W."/>
            <person name="Jacygrad E."/>
            <person name="Sagayaradj S."/>
            <person name="Cavanaugh K."/>
            <person name="Han R."/>
            <person name="Bertier L."/>
            <person name="Beede B."/>
            <person name="Kafkas S."/>
            <person name="Golino D."/>
            <person name="Preece J."/>
            <person name="Michelmore R."/>
        </authorList>
    </citation>
    <scope>NUCLEOTIDE SEQUENCE [LARGE SCALE GENOMIC DNA]</scope>
</reference>
<proteinExistence type="predicted"/>
<name>A0ACC0YRF0_9ROSI</name>
<evidence type="ECO:0000313" key="1">
    <source>
        <dbReference type="EMBL" id="KAJ0040992.1"/>
    </source>
</evidence>
<comment type="caution">
    <text evidence="1">The sequence shown here is derived from an EMBL/GenBank/DDBJ whole genome shotgun (WGS) entry which is preliminary data.</text>
</comment>
<gene>
    <name evidence="1" type="ORF">Pint_27596</name>
</gene>
<dbReference type="Proteomes" id="UP001163603">
    <property type="component" value="Chromosome 5"/>
</dbReference>